<proteinExistence type="predicted"/>
<organism evidence="1 2">
    <name type="scientific">Tenebrionibacter intestinalis</name>
    <dbReference type="NCBI Taxonomy" id="2799638"/>
    <lineage>
        <taxon>Bacteria</taxon>
        <taxon>Pseudomonadati</taxon>
        <taxon>Pseudomonadota</taxon>
        <taxon>Gammaproteobacteria</taxon>
        <taxon>Enterobacterales</taxon>
        <taxon>Enterobacteriaceae</taxon>
        <taxon>Tenebrionibacter/Tenebrionicola group</taxon>
        <taxon>Tenebrionibacter</taxon>
    </lineage>
</organism>
<protein>
    <submittedName>
        <fullName evidence="1">Filamentous hemagglutinin</fullName>
    </submittedName>
</protein>
<feature type="non-terminal residue" evidence="1">
    <location>
        <position position="1"/>
    </location>
</feature>
<name>A0A8K0V489_9ENTR</name>
<feature type="non-terminal residue" evidence="1">
    <location>
        <position position="151"/>
    </location>
</feature>
<accession>A0A8K0V489</accession>
<gene>
    <name evidence="1" type="ORF">JJB97_18325</name>
</gene>
<dbReference type="Proteomes" id="UP000659047">
    <property type="component" value="Unassembled WGS sequence"/>
</dbReference>
<reference evidence="1" key="1">
    <citation type="submission" date="2021-01" db="EMBL/GenBank/DDBJ databases">
        <title>Intestinitalea alba gen. nov., sp. nov., a novel genus of the family Enterobacteriaceae, isolated from the gut of the plastic-eating mealworm Tenebrio molitor L.</title>
        <authorList>
            <person name="Yang Y."/>
        </authorList>
    </citation>
    <scope>NUCLEOTIDE SEQUENCE</scope>
    <source>
        <strain evidence="1">BIT-L3</strain>
    </source>
</reference>
<keyword evidence="2" id="KW-1185">Reference proteome</keyword>
<evidence type="ECO:0000313" key="2">
    <source>
        <dbReference type="Proteomes" id="UP000659047"/>
    </source>
</evidence>
<comment type="caution">
    <text evidence="1">The sequence shown here is derived from an EMBL/GenBank/DDBJ whole genome shotgun (WGS) entry which is preliminary data.</text>
</comment>
<evidence type="ECO:0000313" key="1">
    <source>
        <dbReference type="EMBL" id="MBK4717219.1"/>
    </source>
</evidence>
<sequence length="151" mass="15688">VRYNYLSHEQKAEKEKELSECKTDSCKASTEAKWTGIDLAQDASFAAGMLAGVPAGLYDSVDGIVKTASSPVEAYEALKSLFNSGDILGNVSDAVKQSYIDRINKMEAEYQKAGASGSFNAGVEGGKLVTDIAGLLAGGAGLTKAGALLTE</sequence>
<dbReference type="EMBL" id="JAEPBH010000174">
    <property type="protein sequence ID" value="MBK4717219.1"/>
    <property type="molecule type" value="Genomic_DNA"/>
</dbReference>
<dbReference type="AlphaFoldDB" id="A0A8K0V489"/>